<comment type="subcellular location">
    <subcellularLocation>
        <location evidence="1">Membrane</location>
        <topology evidence="1">Multi-pass membrane protein</topology>
    </subcellularLocation>
</comment>
<evidence type="ECO:0000256" key="8">
    <source>
        <dbReference type="SAM" id="Phobius"/>
    </source>
</evidence>
<dbReference type="Proteomes" id="UP001295423">
    <property type="component" value="Unassembled WGS sequence"/>
</dbReference>
<evidence type="ECO:0000256" key="3">
    <source>
        <dbReference type="ARBA" id="ARBA00022692"/>
    </source>
</evidence>
<evidence type="ECO:0000256" key="5">
    <source>
        <dbReference type="ARBA" id="ARBA00022989"/>
    </source>
</evidence>
<reference evidence="9" key="1">
    <citation type="submission" date="2023-08" db="EMBL/GenBank/DDBJ databases">
        <authorList>
            <person name="Audoor S."/>
            <person name="Bilcke G."/>
        </authorList>
    </citation>
    <scope>NUCLEOTIDE SEQUENCE</scope>
</reference>
<keyword evidence="3 8" id="KW-0812">Transmembrane</keyword>
<proteinExistence type="inferred from homology"/>
<dbReference type="InterPro" id="IPR006603">
    <property type="entry name" value="PQ-loop_rpt"/>
</dbReference>
<comment type="caution">
    <text evidence="9">The sequence shown here is derived from an EMBL/GenBank/DDBJ whole genome shotgun (WGS) entry which is preliminary data.</text>
</comment>
<feature type="transmembrane region" description="Helical" evidence="8">
    <location>
        <begin position="158"/>
        <end position="177"/>
    </location>
</feature>
<keyword evidence="6 8" id="KW-0472">Membrane</keyword>
<dbReference type="InterPro" id="IPR016817">
    <property type="entry name" value="MannP-dilichol_defect-1"/>
</dbReference>
<gene>
    <name evidence="9" type="ORF">CYCCA115_LOCUS4155</name>
</gene>
<sequence length="264" mass="28929">MAPFADSTVFAQILGYLVGVGSFALYSPIILRLWRQKQKAAEGLVLSTWWLKLTSYTASDIYYINQGYNLSTYIETLILALEAAVVLCLVAYYQTLANHRFKCQVTIFLAVSILLLLTAPIQLVALGQGISAVLNTGALIPQFILNHRRQKAGDYSPITAGLATIGCLIRLFTTVQLNDADGLLIATFGSAALVNASLMIQICYLGTQIEGRTLSDVLTADGRRSAETEFDEADNCQTTPYHKEEDIALVGIQENSPLTERRQN</sequence>
<feature type="transmembrane region" description="Helical" evidence="8">
    <location>
        <begin position="183"/>
        <end position="205"/>
    </location>
</feature>
<keyword evidence="4" id="KW-0677">Repeat</keyword>
<dbReference type="EMBL" id="CAKOGP040000391">
    <property type="protein sequence ID" value="CAJ1934818.1"/>
    <property type="molecule type" value="Genomic_DNA"/>
</dbReference>
<dbReference type="Gene3D" id="1.20.1280.290">
    <property type="match status" value="2"/>
</dbReference>
<evidence type="ECO:0000313" key="9">
    <source>
        <dbReference type="EMBL" id="CAJ1934818.1"/>
    </source>
</evidence>
<evidence type="ECO:0008006" key="11">
    <source>
        <dbReference type="Google" id="ProtNLM"/>
    </source>
</evidence>
<comment type="similarity">
    <text evidence="7">Belongs to the MPDU1 (TC 2.A.43.3) family.</text>
</comment>
<organism evidence="9 10">
    <name type="scientific">Cylindrotheca closterium</name>
    <dbReference type="NCBI Taxonomy" id="2856"/>
    <lineage>
        <taxon>Eukaryota</taxon>
        <taxon>Sar</taxon>
        <taxon>Stramenopiles</taxon>
        <taxon>Ochrophyta</taxon>
        <taxon>Bacillariophyta</taxon>
        <taxon>Bacillariophyceae</taxon>
        <taxon>Bacillariophycidae</taxon>
        <taxon>Bacillariales</taxon>
        <taxon>Bacillariaceae</taxon>
        <taxon>Cylindrotheca</taxon>
    </lineage>
</organism>
<protein>
    <recommendedName>
        <fullName evidence="11">Mannose-P-dolichol utilization defect 1 protein homolog</fullName>
    </recommendedName>
</protein>
<dbReference type="AlphaFoldDB" id="A0AAD2FIZ1"/>
<dbReference type="PANTHER" id="PTHR12226:SF2">
    <property type="entry name" value="MANNOSE-P-DOLICHOL UTILIZATION DEFECT 1 PROTEIN"/>
    <property type="match status" value="1"/>
</dbReference>
<dbReference type="Pfam" id="PF04193">
    <property type="entry name" value="PQ-loop"/>
    <property type="match status" value="1"/>
</dbReference>
<feature type="transmembrane region" description="Helical" evidence="8">
    <location>
        <begin position="13"/>
        <end position="31"/>
    </location>
</feature>
<dbReference type="PANTHER" id="PTHR12226">
    <property type="entry name" value="MANNOSE-P-DOLICHOL UTILIZATION DEFECT 1 LEC35 -RELATED"/>
    <property type="match status" value="1"/>
</dbReference>
<evidence type="ECO:0000313" key="10">
    <source>
        <dbReference type="Proteomes" id="UP001295423"/>
    </source>
</evidence>
<keyword evidence="2" id="KW-0813">Transport</keyword>
<evidence type="ECO:0000256" key="2">
    <source>
        <dbReference type="ARBA" id="ARBA00022448"/>
    </source>
</evidence>
<dbReference type="GO" id="GO:0016020">
    <property type="term" value="C:membrane"/>
    <property type="evidence" value="ECO:0007669"/>
    <property type="project" value="UniProtKB-SubCell"/>
</dbReference>
<evidence type="ECO:0000256" key="6">
    <source>
        <dbReference type="ARBA" id="ARBA00023136"/>
    </source>
</evidence>
<evidence type="ECO:0000256" key="4">
    <source>
        <dbReference type="ARBA" id="ARBA00022737"/>
    </source>
</evidence>
<evidence type="ECO:0000256" key="1">
    <source>
        <dbReference type="ARBA" id="ARBA00004141"/>
    </source>
</evidence>
<feature type="transmembrane region" description="Helical" evidence="8">
    <location>
        <begin position="105"/>
        <end position="123"/>
    </location>
</feature>
<evidence type="ECO:0000256" key="7">
    <source>
        <dbReference type="ARBA" id="ARBA00038475"/>
    </source>
</evidence>
<accession>A0AAD2FIZ1</accession>
<keyword evidence="10" id="KW-1185">Reference proteome</keyword>
<name>A0AAD2FIZ1_9STRA</name>
<keyword evidence="5 8" id="KW-1133">Transmembrane helix</keyword>
<feature type="transmembrane region" description="Helical" evidence="8">
    <location>
        <begin position="70"/>
        <end position="93"/>
    </location>
</feature>